<dbReference type="SUPFAM" id="SSF54427">
    <property type="entry name" value="NTF2-like"/>
    <property type="match status" value="1"/>
</dbReference>
<organism evidence="2 3">
    <name type="scientific">Gulo gulo</name>
    <name type="common">Wolverine</name>
    <name type="synonym">Gluton</name>
    <dbReference type="NCBI Taxonomy" id="48420"/>
    <lineage>
        <taxon>Eukaryota</taxon>
        <taxon>Metazoa</taxon>
        <taxon>Chordata</taxon>
        <taxon>Craniata</taxon>
        <taxon>Vertebrata</taxon>
        <taxon>Euteleostomi</taxon>
        <taxon>Mammalia</taxon>
        <taxon>Eutheria</taxon>
        <taxon>Laurasiatheria</taxon>
        <taxon>Carnivora</taxon>
        <taxon>Caniformia</taxon>
        <taxon>Musteloidea</taxon>
        <taxon>Mustelidae</taxon>
        <taxon>Guloninae</taxon>
        <taxon>Gulo</taxon>
    </lineage>
</organism>
<evidence type="ECO:0000259" key="1">
    <source>
        <dbReference type="Pfam" id="PF02136"/>
    </source>
</evidence>
<reference evidence="2 3" key="1">
    <citation type="submission" date="2018-10" db="EMBL/GenBank/DDBJ databases">
        <authorList>
            <person name="Ekblom R."/>
            <person name="Jareborg N."/>
        </authorList>
    </citation>
    <scope>NUCLEOTIDE SEQUENCE [LARGE SCALE GENOMIC DNA]</scope>
    <source>
        <tissue evidence="2">Muscle</tissue>
    </source>
</reference>
<dbReference type="AlphaFoldDB" id="A0A9X9Q7G3"/>
<keyword evidence="3" id="KW-1185">Reference proteome</keyword>
<dbReference type="InterPro" id="IPR002075">
    <property type="entry name" value="NTF2_dom"/>
</dbReference>
<sequence length="88" mass="10275">FLGGKTDPRKSNHYGEADDYTIPKIHHITTSHDHQPAPQNSNLTMVVRKLKVNEELIFEFHQLFVLKNVTHKWIHANDIFRVASCNFH</sequence>
<dbReference type="Gene3D" id="3.10.450.50">
    <property type="match status" value="1"/>
</dbReference>
<proteinExistence type="predicted"/>
<accession>A0A9X9Q7G3</accession>
<dbReference type="InterPro" id="IPR032710">
    <property type="entry name" value="NTF2-like_dom_sf"/>
</dbReference>
<dbReference type="Pfam" id="PF02136">
    <property type="entry name" value="NTF2"/>
    <property type="match status" value="1"/>
</dbReference>
<dbReference type="EMBL" id="CYRY02043481">
    <property type="protein sequence ID" value="VCX37896.1"/>
    <property type="molecule type" value="Genomic_DNA"/>
</dbReference>
<feature type="domain" description="Nuclear transport factor 2" evidence="1">
    <location>
        <begin position="24"/>
        <end position="82"/>
    </location>
</feature>
<protein>
    <recommendedName>
        <fullName evidence="1">Nuclear transport factor 2 domain-containing protein</fullName>
    </recommendedName>
</protein>
<gene>
    <name evidence="2" type="ORF">BN2614_LOCUS1</name>
</gene>
<feature type="non-terminal residue" evidence="2">
    <location>
        <position position="1"/>
    </location>
</feature>
<dbReference type="Proteomes" id="UP000269945">
    <property type="component" value="Unassembled WGS sequence"/>
</dbReference>
<comment type="caution">
    <text evidence="2">The sequence shown here is derived from an EMBL/GenBank/DDBJ whole genome shotgun (WGS) entry which is preliminary data.</text>
</comment>
<evidence type="ECO:0000313" key="2">
    <source>
        <dbReference type="EMBL" id="VCX37896.1"/>
    </source>
</evidence>
<name>A0A9X9Q7G3_GULGU</name>
<evidence type="ECO:0000313" key="3">
    <source>
        <dbReference type="Proteomes" id="UP000269945"/>
    </source>
</evidence>